<feature type="domain" description="Histidine kinase" evidence="13">
    <location>
        <begin position="250"/>
        <end position="461"/>
    </location>
</feature>
<evidence type="ECO:0000313" key="15">
    <source>
        <dbReference type="Proteomes" id="UP001596174"/>
    </source>
</evidence>
<dbReference type="PANTHER" id="PTHR45436:SF5">
    <property type="entry name" value="SENSOR HISTIDINE KINASE TRCS"/>
    <property type="match status" value="1"/>
</dbReference>
<keyword evidence="8 12" id="KW-1133">Transmembrane helix</keyword>
<feature type="region of interest" description="Disordered" evidence="11">
    <location>
        <begin position="463"/>
        <end position="491"/>
    </location>
</feature>
<dbReference type="InterPro" id="IPR005467">
    <property type="entry name" value="His_kinase_dom"/>
</dbReference>
<dbReference type="InterPro" id="IPR003594">
    <property type="entry name" value="HATPase_dom"/>
</dbReference>
<dbReference type="InterPro" id="IPR036890">
    <property type="entry name" value="HATPase_C_sf"/>
</dbReference>
<proteinExistence type="predicted"/>
<evidence type="ECO:0000256" key="4">
    <source>
        <dbReference type="ARBA" id="ARBA00022553"/>
    </source>
</evidence>
<evidence type="ECO:0000256" key="1">
    <source>
        <dbReference type="ARBA" id="ARBA00000085"/>
    </source>
</evidence>
<feature type="transmembrane region" description="Helical" evidence="12">
    <location>
        <begin position="6"/>
        <end position="30"/>
    </location>
</feature>
<feature type="compositionally biased region" description="Low complexity" evidence="11">
    <location>
        <begin position="463"/>
        <end position="472"/>
    </location>
</feature>
<dbReference type="CDD" id="cd00075">
    <property type="entry name" value="HATPase"/>
    <property type="match status" value="1"/>
</dbReference>
<dbReference type="EC" id="2.7.13.3" evidence="3"/>
<organism evidence="14 15">
    <name type="scientific">Streptacidiphilus monticola</name>
    <dbReference type="NCBI Taxonomy" id="2161674"/>
    <lineage>
        <taxon>Bacteria</taxon>
        <taxon>Bacillati</taxon>
        <taxon>Actinomycetota</taxon>
        <taxon>Actinomycetes</taxon>
        <taxon>Kitasatosporales</taxon>
        <taxon>Streptomycetaceae</taxon>
        <taxon>Streptacidiphilus</taxon>
    </lineage>
</organism>
<protein>
    <recommendedName>
        <fullName evidence="3">histidine kinase</fullName>
        <ecNumber evidence="3">2.7.13.3</ecNumber>
    </recommendedName>
</protein>
<dbReference type="GO" id="GO:0016301">
    <property type="term" value="F:kinase activity"/>
    <property type="evidence" value="ECO:0007669"/>
    <property type="project" value="UniProtKB-KW"/>
</dbReference>
<dbReference type="InterPro" id="IPR036097">
    <property type="entry name" value="HisK_dim/P_sf"/>
</dbReference>
<dbReference type="PANTHER" id="PTHR45436">
    <property type="entry name" value="SENSOR HISTIDINE KINASE YKOH"/>
    <property type="match status" value="1"/>
</dbReference>
<dbReference type="Gene3D" id="1.10.287.130">
    <property type="match status" value="1"/>
</dbReference>
<dbReference type="InterPro" id="IPR050428">
    <property type="entry name" value="TCS_sensor_his_kinase"/>
</dbReference>
<evidence type="ECO:0000256" key="2">
    <source>
        <dbReference type="ARBA" id="ARBA00004236"/>
    </source>
</evidence>
<dbReference type="Pfam" id="PF00512">
    <property type="entry name" value="HisKA"/>
    <property type="match status" value="1"/>
</dbReference>
<comment type="caution">
    <text evidence="14">The sequence shown here is derived from an EMBL/GenBank/DDBJ whole genome shotgun (WGS) entry which is preliminary data.</text>
</comment>
<evidence type="ECO:0000259" key="13">
    <source>
        <dbReference type="PROSITE" id="PS50109"/>
    </source>
</evidence>
<comment type="catalytic activity">
    <reaction evidence="1">
        <text>ATP + protein L-histidine = ADP + protein N-phospho-L-histidine.</text>
        <dbReference type="EC" id="2.7.13.3"/>
    </reaction>
</comment>
<dbReference type="Pfam" id="PF02518">
    <property type="entry name" value="HATPase_c"/>
    <property type="match status" value="1"/>
</dbReference>
<keyword evidence="5" id="KW-0808">Transferase</keyword>
<evidence type="ECO:0000256" key="5">
    <source>
        <dbReference type="ARBA" id="ARBA00022679"/>
    </source>
</evidence>
<dbReference type="Gene3D" id="6.10.340.10">
    <property type="match status" value="1"/>
</dbReference>
<dbReference type="SMART" id="SM00387">
    <property type="entry name" value="HATPase_c"/>
    <property type="match status" value="1"/>
</dbReference>
<dbReference type="RefSeq" id="WP_380580081.1">
    <property type="nucleotide sequence ID" value="NZ_JBHSQJ010000013.1"/>
</dbReference>
<dbReference type="InterPro" id="IPR003661">
    <property type="entry name" value="HisK_dim/P_dom"/>
</dbReference>
<keyword evidence="10 12" id="KW-0472">Membrane</keyword>
<evidence type="ECO:0000256" key="9">
    <source>
        <dbReference type="ARBA" id="ARBA00023012"/>
    </source>
</evidence>
<reference evidence="15" key="1">
    <citation type="journal article" date="2019" name="Int. J. Syst. Evol. Microbiol.">
        <title>The Global Catalogue of Microorganisms (GCM) 10K type strain sequencing project: providing services to taxonomists for standard genome sequencing and annotation.</title>
        <authorList>
            <consortium name="The Broad Institute Genomics Platform"/>
            <consortium name="The Broad Institute Genome Sequencing Center for Infectious Disease"/>
            <person name="Wu L."/>
            <person name="Ma J."/>
        </authorList>
    </citation>
    <scope>NUCLEOTIDE SEQUENCE [LARGE SCALE GENOMIC DNA]</scope>
    <source>
        <strain evidence="15">JCM 4816</strain>
    </source>
</reference>
<keyword evidence="9" id="KW-0902">Two-component regulatory system</keyword>
<evidence type="ECO:0000256" key="8">
    <source>
        <dbReference type="ARBA" id="ARBA00022989"/>
    </source>
</evidence>
<evidence type="ECO:0000256" key="10">
    <source>
        <dbReference type="ARBA" id="ARBA00023136"/>
    </source>
</evidence>
<sequence length="491" mass="51816">MRLSTRIALVTMALVPVVVLGAGLLLLGLVARDLSAAQDATLRQRAAAALPDTRQLLRAAAQDRTGVERSRGRSLAASTLDVGVRVVSDGGVLLAEGPQPDPGLGLPQPTGDPVSFRAGGATWRVLGQPVTGLSAGVHGQLWLFAPASVVRGQTAAVRRRMLLAALLAVPVSGALAWVAAEGAARPLRRLQQRTSGLDPRTGGTRLDHRPSGVAEVDDLAATLQTALTRYDEQARRTEEALATARTFASAASHELRTPLMSMRTDLDVLGAHPGLDAGERAQIVSELQDEHARVVALLTALQQLARGDLVESEDFRDVELTELVDTAVLALRRRLPEARVELRAAAGLRVRGWEPGLRIAVENLLANAAVHGCRPGEPLFCEVELGADGNQARLVVQDAGPGVPEAEREAVFERFRRRPGSPGSGLGLTLVAQQAALHRGSVRIAPSARGARFELRLPLAGPGAAEGPAAAELPERGRWFGGPQGFHKEPS</sequence>
<evidence type="ECO:0000256" key="7">
    <source>
        <dbReference type="ARBA" id="ARBA00022777"/>
    </source>
</evidence>
<dbReference type="Gene3D" id="3.30.565.10">
    <property type="entry name" value="Histidine kinase-like ATPase, C-terminal domain"/>
    <property type="match status" value="1"/>
</dbReference>
<feature type="region of interest" description="Disordered" evidence="11">
    <location>
        <begin position="190"/>
        <end position="210"/>
    </location>
</feature>
<evidence type="ECO:0000313" key="14">
    <source>
        <dbReference type="EMBL" id="MFC5906557.1"/>
    </source>
</evidence>
<keyword evidence="15" id="KW-1185">Reference proteome</keyword>
<keyword evidence="6 12" id="KW-0812">Transmembrane</keyword>
<gene>
    <name evidence="14" type="ORF">ACFP3V_04890</name>
</gene>
<dbReference type="SMART" id="SM00388">
    <property type="entry name" value="HisKA"/>
    <property type="match status" value="1"/>
</dbReference>
<dbReference type="EMBL" id="JBHSQJ010000013">
    <property type="protein sequence ID" value="MFC5906557.1"/>
    <property type="molecule type" value="Genomic_DNA"/>
</dbReference>
<keyword evidence="4" id="KW-0597">Phosphoprotein</keyword>
<evidence type="ECO:0000256" key="6">
    <source>
        <dbReference type="ARBA" id="ARBA00022692"/>
    </source>
</evidence>
<dbReference type="SUPFAM" id="SSF47384">
    <property type="entry name" value="Homodimeric domain of signal transducing histidine kinase"/>
    <property type="match status" value="1"/>
</dbReference>
<dbReference type="InterPro" id="IPR004358">
    <property type="entry name" value="Sig_transdc_His_kin-like_C"/>
</dbReference>
<evidence type="ECO:0000256" key="11">
    <source>
        <dbReference type="SAM" id="MobiDB-lite"/>
    </source>
</evidence>
<accession>A0ABW1FYY9</accession>
<keyword evidence="7 14" id="KW-0418">Kinase</keyword>
<dbReference type="PRINTS" id="PR00344">
    <property type="entry name" value="BCTRLSENSOR"/>
</dbReference>
<evidence type="ECO:0000256" key="12">
    <source>
        <dbReference type="SAM" id="Phobius"/>
    </source>
</evidence>
<dbReference type="CDD" id="cd00082">
    <property type="entry name" value="HisKA"/>
    <property type="match status" value="1"/>
</dbReference>
<dbReference type="PROSITE" id="PS50109">
    <property type="entry name" value="HIS_KIN"/>
    <property type="match status" value="1"/>
</dbReference>
<comment type="subcellular location">
    <subcellularLocation>
        <location evidence="2">Cell membrane</location>
    </subcellularLocation>
</comment>
<dbReference type="SUPFAM" id="SSF55874">
    <property type="entry name" value="ATPase domain of HSP90 chaperone/DNA topoisomerase II/histidine kinase"/>
    <property type="match status" value="1"/>
</dbReference>
<name>A0ABW1FYY9_9ACTN</name>
<evidence type="ECO:0000256" key="3">
    <source>
        <dbReference type="ARBA" id="ARBA00012438"/>
    </source>
</evidence>
<dbReference type="Proteomes" id="UP001596174">
    <property type="component" value="Unassembled WGS sequence"/>
</dbReference>